<organism evidence="6 7">
    <name type="scientific">Herbidospora solisilvae</name>
    <dbReference type="NCBI Taxonomy" id="2696284"/>
    <lineage>
        <taxon>Bacteria</taxon>
        <taxon>Bacillati</taxon>
        <taxon>Actinomycetota</taxon>
        <taxon>Actinomycetes</taxon>
        <taxon>Streptosporangiales</taxon>
        <taxon>Streptosporangiaceae</taxon>
        <taxon>Herbidospora</taxon>
    </lineage>
</organism>
<dbReference type="GO" id="GO:0005737">
    <property type="term" value="C:cytoplasm"/>
    <property type="evidence" value="ECO:0007669"/>
    <property type="project" value="InterPro"/>
</dbReference>
<dbReference type="InterPro" id="IPR000673">
    <property type="entry name" value="Sig_transdc_resp-reg_Me-estase"/>
</dbReference>
<dbReference type="Proteomes" id="UP000479526">
    <property type="component" value="Unassembled WGS sequence"/>
</dbReference>
<dbReference type="EMBL" id="WXEW01000010">
    <property type="protein sequence ID" value="NAS26126.1"/>
    <property type="molecule type" value="Genomic_DNA"/>
</dbReference>
<dbReference type="InterPro" id="IPR011247">
    <property type="entry name" value="Chemotax_prot-Glu_Me-esterase"/>
</dbReference>
<feature type="active site" evidence="4">
    <location>
        <position position="15"/>
    </location>
</feature>
<dbReference type="Gene3D" id="3.40.50.180">
    <property type="entry name" value="Methylesterase CheB, C-terminal domain"/>
    <property type="match status" value="1"/>
</dbReference>
<dbReference type="PIRSF" id="PIRSF036461">
    <property type="entry name" value="Chmtx_methlestr"/>
    <property type="match status" value="1"/>
</dbReference>
<dbReference type="EC" id="3.1.1.61" evidence="2"/>
<dbReference type="RefSeq" id="WP_161483148.1">
    <property type="nucleotide sequence ID" value="NZ_WXEW01000010.1"/>
</dbReference>
<evidence type="ECO:0000313" key="7">
    <source>
        <dbReference type="Proteomes" id="UP000479526"/>
    </source>
</evidence>
<dbReference type="SUPFAM" id="SSF52738">
    <property type="entry name" value="Methylesterase CheB, C-terminal domain"/>
    <property type="match status" value="1"/>
</dbReference>
<protein>
    <recommendedName>
        <fullName evidence="2">protein-glutamate methylesterase</fullName>
        <ecNumber evidence="2">3.1.1.61</ecNumber>
    </recommendedName>
</protein>
<proteinExistence type="predicted"/>
<dbReference type="GO" id="GO:0006935">
    <property type="term" value="P:chemotaxis"/>
    <property type="evidence" value="ECO:0007669"/>
    <property type="project" value="UniProtKB-UniRule"/>
</dbReference>
<dbReference type="GO" id="GO:0008984">
    <property type="term" value="F:protein-glutamate methylesterase activity"/>
    <property type="evidence" value="ECO:0007669"/>
    <property type="project" value="UniProtKB-EC"/>
</dbReference>
<keyword evidence="4" id="KW-0145">Chemotaxis</keyword>
<dbReference type="GO" id="GO:0000156">
    <property type="term" value="F:phosphorelay response regulator activity"/>
    <property type="evidence" value="ECO:0007669"/>
    <property type="project" value="InterPro"/>
</dbReference>
<accession>A0A7C9J6T8</accession>
<sequence length="336" mass="35854">MDSHQGRDLVVVAASAGGVEPLRTLVARLPPSLPAAVLVVLHVASSGSSALAGILDRSGPLKATPAEDGQPLVRGEIRVAVAGHHLLVHDGHLRVSRGPRYNGYRPAADLLFMSAAVAAGPRVAGVVLSGTLDDGARGCELVERHGGVVVVQDPEECAFPGMPSAALRASGRARTLPASRLAEWIVEQTRSPVIAEETMPDEELLRDLAPYLAPRLPGTPPEGELSGFTCPDCSGPLYIRPGNPNPRYDCRVGHSWSMETMIAGQSEAVERALWVAVLRLEERGRLLQRMINSAERQGHRLSVSRLAEEAEQTREALETIRVMQSRLGAEEDVTGA</sequence>
<evidence type="ECO:0000256" key="3">
    <source>
        <dbReference type="ARBA" id="ARBA00048267"/>
    </source>
</evidence>
<evidence type="ECO:0000256" key="2">
    <source>
        <dbReference type="ARBA" id="ARBA00039140"/>
    </source>
</evidence>
<evidence type="ECO:0000256" key="1">
    <source>
        <dbReference type="ARBA" id="ARBA00022801"/>
    </source>
</evidence>
<keyword evidence="7" id="KW-1185">Reference proteome</keyword>
<feature type="active site" evidence="4">
    <location>
        <position position="42"/>
    </location>
</feature>
<evidence type="ECO:0000256" key="4">
    <source>
        <dbReference type="PROSITE-ProRule" id="PRU00050"/>
    </source>
</evidence>
<evidence type="ECO:0000259" key="5">
    <source>
        <dbReference type="PROSITE" id="PS50122"/>
    </source>
</evidence>
<gene>
    <name evidence="6" type="ORF">GT755_31195</name>
</gene>
<name>A0A7C9J6T8_9ACTN</name>
<dbReference type="InterPro" id="IPR035909">
    <property type="entry name" value="CheB_C"/>
</dbReference>
<keyword evidence="1 4" id="KW-0378">Hydrolase</keyword>
<comment type="catalytic activity">
    <reaction evidence="3">
        <text>[protein]-L-glutamate 5-O-methyl ester + H2O = L-glutamyl-[protein] + methanol + H(+)</text>
        <dbReference type="Rhea" id="RHEA:23236"/>
        <dbReference type="Rhea" id="RHEA-COMP:10208"/>
        <dbReference type="Rhea" id="RHEA-COMP:10311"/>
        <dbReference type="ChEBI" id="CHEBI:15377"/>
        <dbReference type="ChEBI" id="CHEBI:15378"/>
        <dbReference type="ChEBI" id="CHEBI:17790"/>
        <dbReference type="ChEBI" id="CHEBI:29973"/>
        <dbReference type="ChEBI" id="CHEBI:82795"/>
        <dbReference type="EC" id="3.1.1.61"/>
    </reaction>
</comment>
<comment type="caution">
    <text evidence="6">The sequence shown here is derived from an EMBL/GenBank/DDBJ whole genome shotgun (WGS) entry which is preliminary data.</text>
</comment>
<dbReference type="Pfam" id="PF01339">
    <property type="entry name" value="CheB_methylest"/>
    <property type="match status" value="1"/>
</dbReference>
<dbReference type="PROSITE" id="PS50122">
    <property type="entry name" value="CHEB"/>
    <property type="match status" value="1"/>
</dbReference>
<feature type="domain" description="CheB-type methylesterase" evidence="5">
    <location>
        <begin position="3"/>
        <end position="192"/>
    </location>
</feature>
<dbReference type="PANTHER" id="PTHR42872:SF6">
    <property type="entry name" value="PROTEIN-GLUTAMATE METHYLESTERASE_PROTEIN-GLUTAMINE GLUTAMINASE"/>
    <property type="match status" value="1"/>
</dbReference>
<dbReference type="PANTHER" id="PTHR42872">
    <property type="entry name" value="PROTEIN-GLUTAMATE METHYLESTERASE/PROTEIN-GLUTAMINE GLUTAMINASE"/>
    <property type="match status" value="1"/>
</dbReference>
<feature type="active site" evidence="4">
    <location>
        <position position="134"/>
    </location>
</feature>
<dbReference type="AlphaFoldDB" id="A0A7C9J6T8"/>
<evidence type="ECO:0000313" key="6">
    <source>
        <dbReference type="EMBL" id="NAS26126.1"/>
    </source>
</evidence>
<dbReference type="CDD" id="cd16433">
    <property type="entry name" value="CheB"/>
    <property type="match status" value="1"/>
</dbReference>
<reference evidence="6 7" key="1">
    <citation type="submission" date="2020-01" db="EMBL/GenBank/DDBJ databases">
        <title>Herbidospora sp. NEAU-GS84 nov., a novel actinomycete isolated from soil.</title>
        <authorList>
            <person name="Han L."/>
        </authorList>
    </citation>
    <scope>NUCLEOTIDE SEQUENCE [LARGE SCALE GENOMIC DNA]</scope>
    <source>
        <strain evidence="6 7">NEAU-GS84</strain>
    </source>
</reference>